<dbReference type="EMBL" id="JACBAF010002087">
    <property type="protein sequence ID" value="KAF7168178.1"/>
    <property type="molecule type" value="Genomic_DNA"/>
</dbReference>
<proteinExistence type="predicted"/>
<dbReference type="Proteomes" id="UP000662466">
    <property type="component" value="Unassembled WGS sequence"/>
</dbReference>
<dbReference type="OrthoDB" id="4207132at2759"/>
<protein>
    <submittedName>
        <fullName evidence="1">Uncharacterized protein</fullName>
    </submittedName>
</protein>
<keyword evidence="3" id="KW-1185">Reference proteome</keyword>
<reference evidence="1" key="1">
    <citation type="submission" date="2020-06" db="EMBL/GenBank/DDBJ databases">
        <title>Draft genome sequences of strains closely related to Aspergillus parafelis and Aspergillus hiratsukae.</title>
        <authorList>
            <person name="Dos Santos R.A.C."/>
            <person name="Rivero-Menendez O."/>
            <person name="Steenwyk J.L."/>
            <person name="Mead M.E."/>
            <person name="Goldman G.H."/>
            <person name="Alastruey-Izquierdo A."/>
            <person name="Rokas A."/>
        </authorList>
    </citation>
    <scope>NUCLEOTIDE SEQUENCE</scope>
    <source>
        <strain evidence="1">CNM-CM5793</strain>
        <strain evidence="2">CNM-CM6106</strain>
    </source>
</reference>
<accession>A0A8H6PE83</accession>
<evidence type="ECO:0000313" key="2">
    <source>
        <dbReference type="EMBL" id="KAF7168178.1"/>
    </source>
</evidence>
<name>A0A8H6PE83_9EURO</name>
<dbReference type="Proteomes" id="UP000630445">
    <property type="component" value="Unassembled WGS sequence"/>
</dbReference>
<gene>
    <name evidence="1" type="ORF">CNMCM5793_003211</name>
    <name evidence="2" type="ORF">CNMCM6106_003468</name>
</gene>
<dbReference type="EMBL" id="JACBAD010001922">
    <property type="protein sequence ID" value="KAF7128481.1"/>
    <property type="molecule type" value="Genomic_DNA"/>
</dbReference>
<organism evidence="1 3">
    <name type="scientific">Aspergillus hiratsukae</name>
    <dbReference type="NCBI Taxonomy" id="1194566"/>
    <lineage>
        <taxon>Eukaryota</taxon>
        <taxon>Fungi</taxon>
        <taxon>Dikarya</taxon>
        <taxon>Ascomycota</taxon>
        <taxon>Pezizomycotina</taxon>
        <taxon>Eurotiomycetes</taxon>
        <taxon>Eurotiomycetidae</taxon>
        <taxon>Eurotiales</taxon>
        <taxon>Aspergillaceae</taxon>
        <taxon>Aspergillus</taxon>
        <taxon>Aspergillus subgen. Fumigati</taxon>
    </lineage>
</organism>
<evidence type="ECO:0000313" key="3">
    <source>
        <dbReference type="Proteomes" id="UP000630445"/>
    </source>
</evidence>
<dbReference type="AlphaFoldDB" id="A0A8H6PE83"/>
<evidence type="ECO:0000313" key="1">
    <source>
        <dbReference type="EMBL" id="KAF7128481.1"/>
    </source>
</evidence>
<comment type="caution">
    <text evidence="1">The sequence shown here is derived from an EMBL/GenBank/DDBJ whole genome shotgun (WGS) entry which is preliminary data.</text>
</comment>
<sequence>MRELVRPRRSSLRIPGGFAVWVAWEKVPGLRLGSKTESDPFWALDALKREEIRTSFMKSFQEMTDLGYRNDGAGLSSLVWNQQSKTLYFIGFSSCNAAIFPRSNIPTDIDITWVAEYGFAIPNSNAWLKEGWDGDTSDWKW</sequence>